<gene>
    <name evidence="1" type="ORF">ROA7450_03094</name>
</gene>
<evidence type="ECO:0000313" key="1">
    <source>
        <dbReference type="EMBL" id="SLN59714.1"/>
    </source>
</evidence>
<dbReference type="EMBL" id="FWFX01000010">
    <property type="protein sequence ID" value="SLN59714.1"/>
    <property type="molecule type" value="Genomic_DNA"/>
</dbReference>
<proteinExistence type="predicted"/>
<protein>
    <submittedName>
        <fullName evidence="1">Baseplate J-like protein</fullName>
    </submittedName>
</protein>
<dbReference type="Proteomes" id="UP000193061">
    <property type="component" value="Unassembled WGS sequence"/>
</dbReference>
<dbReference type="NCBIfam" id="TIGR02243">
    <property type="entry name" value="putative baseplate assembly protein"/>
    <property type="match status" value="1"/>
</dbReference>
<accession>A0A1X6ZRT1</accession>
<dbReference type="OrthoDB" id="266253at2"/>
<organism evidence="1 2">
    <name type="scientific">Roseovarius albus</name>
    <dbReference type="NCBI Taxonomy" id="1247867"/>
    <lineage>
        <taxon>Bacteria</taxon>
        <taxon>Pseudomonadati</taxon>
        <taxon>Pseudomonadota</taxon>
        <taxon>Alphaproteobacteria</taxon>
        <taxon>Rhodobacterales</taxon>
        <taxon>Roseobacteraceae</taxon>
        <taxon>Roseovarius</taxon>
    </lineage>
</organism>
<dbReference type="RefSeq" id="WP_085806726.1">
    <property type="nucleotide sequence ID" value="NZ_FWFX01000010.1"/>
</dbReference>
<dbReference type="AlphaFoldDB" id="A0A1X6ZRT1"/>
<sequence length="897" mass="95398">MTSSQRKPTPVEIDNRPGLREISARIGTHSAFYRSMQRGLADANRLGLADLGARENGDITLGLLDAWAAVLDTLTFYGERTANEAYLATATERRSIRDHARLIGYQLAPAKAAASFMAFVAEDKEAPDAPLEYDTGLQVRSIPRDGELPQLFETIEPLLAFHRWNALKPRLFSDQLLDANTTSLRLAASAEAVKLGDPVMFLRDGVPQAFTEAERDGFLRNIVKIDPKKGGDRLIELSANPTAPAPIEFILMAPVLSWVSGIAMTTDTLSWALGSGGWSTSALSTATQYTQTSYAVLTAAISKIDLTSAFAPIVPALMKVRAGCFGNTSVTQPAPLAVLIAPTGTGNVPPPGAITSTQAAVLDSEPPEGHVFVYLDREYTDIVAGTHVLVRDATHEGISPVHSVEPISVEAYGMSAKVTRIEINATLTGPNGTHAASSFSIRRTSIYAAPEMLDLAALPIEGDVGTTVDGIGADQVVLSTAEPELVAGKRIALTGERADLTGVMVSEILTLQDNTLQNGVSVLTFTRQPSFTYLRNTVSLSANVAEATHGETVQEILGDGDATRAFATFALKSIPLTHVAAKSETGMAPALEVRVNGVLWDLVDDFRNSGSEDRHYLLRISESGVASIIFGDGINGLRVPTGQDNIHASYRKGAGLDGMLEAGQLSLLATKPAGLKSVWNPLAPSGAADAEELEDARTNAPLKVLTLGRVVSLRDYEDFARGFAAVAKARADWTFDGFARPIFVTVAGQQGALLPDDGEDMANLRDALAAAGEADVRVTVRNYQPVTFTVKAGLFVNERHNADDVLEAAYAALASGFGFEARALGQNVSRAQVISVLQSVDGVDGVDLDALYRTGQAEFLHQRLGSARPQPSLDGVIPDPAELLTIDIAATRLEHTS</sequence>
<name>A0A1X6ZRT1_9RHOB</name>
<evidence type="ECO:0000313" key="2">
    <source>
        <dbReference type="Proteomes" id="UP000193061"/>
    </source>
</evidence>
<keyword evidence="2" id="KW-1185">Reference proteome</keyword>
<reference evidence="1 2" key="1">
    <citation type="submission" date="2017-03" db="EMBL/GenBank/DDBJ databases">
        <authorList>
            <person name="Afonso C.L."/>
            <person name="Miller P.J."/>
            <person name="Scott M.A."/>
            <person name="Spackman E."/>
            <person name="Goraichik I."/>
            <person name="Dimitrov K.M."/>
            <person name="Suarez D.L."/>
            <person name="Swayne D.E."/>
        </authorList>
    </citation>
    <scope>NUCLEOTIDE SEQUENCE [LARGE SCALE GENOMIC DNA]</scope>
    <source>
        <strain evidence="1 2">CECT 7450</strain>
    </source>
</reference>
<dbReference type="InterPro" id="IPR011749">
    <property type="entry name" value="CHP02243"/>
</dbReference>